<evidence type="ECO:0000259" key="1">
    <source>
        <dbReference type="PROSITE" id="PS50053"/>
    </source>
</evidence>
<dbReference type="PROSITE" id="PS00299">
    <property type="entry name" value="UBIQUITIN_1"/>
    <property type="match status" value="1"/>
</dbReference>
<gene>
    <name evidence="2" type="ORF">CTEN210_01364</name>
</gene>
<dbReference type="InterPro" id="IPR019956">
    <property type="entry name" value="Ubiquitin_dom"/>
</dbReference>
<dbReference type="InterPro" id="IPR000626">
    <property type="entry name" value="Ubiquitin-like_dom"/>
</dbReference>
<dbReference type="Pfam" id="PF00240">
    <property type="entry name" value="ubiquitin"/>
    <property type="match status" value="1"/>
</dbReference>
<protein>
    <submittedName>
        <fullName evidence="2">Ubiquitin-domain-containing protein</fullName>
    </submittedName>
</protein>
<dbReference type="PROSITE" id="PS50053">
    <property type="entry name" value="UBIQUITIN_2"/>
    <property type="match status" value="1"/>
</dbReference>
<dbReference type="SUPFAM" id="SSF54236">
    <property type="entry name" value="Ubiquitin-like"/>
    <property type="match status" value="1"/>
</dbReference>
<dbReference type="PRINTS" id="PR00348">
    <property type="entry name" value="UBIQUITIN"/>
</dbReference>
<dbReference type="InterPro" id="IPR050158">
    <property type="entry name" value="Ubiquitin_ubiquitin-like"/>
</dbReference>
<proteinExistence type="predicted"/>
<evidence type="ECO:0000313" key="3">
    <source>
        <dbReference type="Proteomes" id="UP001054902"/>
    </source>
</evidence>
<feature type="domain" description="Ubiquitin-like" evidence="1">
    <location>
        <begin position="206"/>
        <end position="281"/>
    </location>
</feature>
<comment type="caution">
    <text evidence="2">The sequence shown here is derived from an EMBL/GenBank/DDBJ whole genome shotgun (WGS) entry which is preliminary data.</text>
</comment>
<dbReference type="PANTHER" id="PTHR10666">
    <property type="entry name" value="UBIQUITIN"/>
    <property type="match status" value="1"/>
</dbReference>
<organism evidence="2 3">
    <name type="scientific">Chaetoceros tenuissimus</name>
    <dbReference type="NCBI Taxonomy" id="426638"/>
    <lineage>
        <taxon>Eukaryota</taxon>
        <taxon>Sar</taxon>
        <taxon>Stramenopiles</taxon>
        <taxon>Ochrophyta</taxon>
        <taxon>Bacillariophyta</taxon>
        <taxon>Coscinodiscophyceae</taxon>
        <taxon>Chaetocerotophycidae</taxon>
        <taxon>Chaetocerotales</taxon>
        <taxon>Chaetocerotaceae</taxon>
        <taxon>Chaetoceros</taxon>
    </lineage>
</organism>
<evidence type="ECO:0000313" key="2">
    <source>
        <dbReference type="EMBL" id="GFH44890.1"/>
    </source>
</evidence>
<name>A0AAD3CGV2_9STRA</name>
<dbReference type="InterPro" id="IPR029071">
    <property type="entry name" value="Ubiquitin-like_domsf"/>
</dbReference>
<dbReference type="Gene3D" id="3.10.20.90">
    <property type="entry name" value="Phosphatidylinositol 3-kinase Catalytic Subunit, Chain A, domain 1"/>
    <property type="match status" value="1"/>
</dbReference>
<dbReference type="AlphaFoldDB" id="A0AAD3CGV2"/>
<keyword evidence="3" id="KW-1185">Reference proteome</keyword>
<dbReference type="SMART" id="SM00213">
    <property type="entry name" value="UBQ"/>
    <property type="match status" value="1"/>
</dbReference>
<reference evidence="2 3" key="1">
    <citation type="journal article" date="2021" name="Sci. Rep.">
        <title>The genome of the diatom Chaetoceros tenuissimus carries an ancient integrated fragment of an extant virus.</title>
        <authorList>
            <person name="Hongo Y."/>
            <person name="Kimura K."/>
            <person name="Takaki Y."/>
            <person name="Yoshida Y."/>
            <person name="Baba S."/>
            <person name="Kobayashi G."/>
            <person name="Nagasaki K."/>
            <person name="Hano T."/>
            <person name="Tomaru Y."/>
        </authorList>
    </citation>
    <scope>NUCLEOTIDE SEQUENCE [LARGE SCALE GENOMIC DNA]</scope>
    <source>
        <strain evidence="2 3">NIES-3715</strain>
    </source>
</reference>
<dbReference type="InterPro" id="IPR019954">
    <property type="entry name" value="Ubiquitin_CS"/>
</dbReference>
<sequence length="310" mass="35783">MLKARIHITRRDGSNDVLHFPFQPFQSTVEDLIEFVEEIHRDKMSVDSSLSPSNFQLDYSKVCFDTKFPDQLVEGTKLQIFGSTEQDIAIIEVREQHEYWTLKNARVLELLLQPYHTQSPFFVKEVNQIESVKLFLSSDEYIDIDKPSLLNAHIPLKDILANVEESPWTSSHCMLSDRVHLDVDLPLKRMNLYGKCIDIHHIKEKFEVKIKTLYGKTITLSCDTSMTVFDLKKEIHDKEGIPPDQQRLMFDGSQLEEDRFLSDYGIGEGCTIHIVLRLRGGMYHPTSGRSDNDEEKVTISLILPNGKERS</sequence>
<dbReference type="EMBL" id="BLLK01000020">
    <property type="protein sequence ID" value="GFH44890.1"/>
    <property type="molecule type" value="Genomic_DNA"/>
</dbReference>
<accession>A0AAD3CGV2</accession>
<dbReference type="FunFam" id="3.10.20.90:FF:000379">
    <property type="entry name" value="Ubiquitin/ribosomal protein CEP52"/>
    <property type="match status" value="1"/>
</dbReference>
<dbReference type="Proteomes" id="UP001054902">
    <property type="component" value="Unassembled WGS sequence"/>
</dbReference>